<sequence length="209" mass="21945">MPTLPRLIVITDWRLPRARLLSALERALVAGPEVAVQHRHPEAPTRVFLEEARLLAALCRAHGNPLFVNGRLDVALLVGAHLHLPARGLTVENVRPALPAGRWVSAAVHDAHEAQLARGADLALVSPVYAPGSKTGDTRPPLGPDGFQALAASLSCPALALGGITPERAPQLSGAHGFAVISAVLEAENPTTATRALLRPTTHSSQPQA</sequence>
<dbReference type="GO" id="GO:0009228">
    <property type="term" value="P:thiamine biosynthetic process"/>
    <property type="evidence" value="ECO:0007669"/>
    <property type="project" value="UniProtKB-KW"/>
</dbReference>
<accession>A0A085WG44</accession>
<evidence type="ECO:0000256" key="2">
    <source>
        <dbReference type="ARBA" id="ARBA00022977"/>
    </source>
</evidence>
<gene>
    <name evidence="4" type="ORF">DB31_8871</name>
</gene>
<evidence type="ECO:0000256" key="1">
    <source>
        <dbReference type="ARBA" id="ARBA00004948"/>
    </source>
</evidence>
<evidence type="ECO:0000313" key="4">
    <source>
        <dbReference type="EMBL" id="KFE66657.1"/>
    </source>
</evidence>
<dbReference type="Gene3D" id="3.20.20.70">
    <property type="entry name" value="Aldolase class I"/>
    <property type="match status" value="1"/>
</dbReference>
<dbReference type="GO" id="GO:0005737">
    <property type="term" value="C:cytoplasm"/>
    <property type="evidence" value="ECO:0007669"/>
    <property type="project" value="TreeGrafter"/>
</dbReference>
<dbReference type="InterPro" id="IPR036206">
    <property type="entry name" value="ThiamineP_synth_sf"/>
</dbReference>
<dbReference type="Pfam" id="PF02581">
    <property type="entry name" value="TMP-TENI"/>
    <property type="match status" value="1"/>
</dbReference>
<dbReference type="EMBL" id="JMCB01000009">
    <property type="protein sequence ID" value="KFE66657.1"/>
    <property type="molecule type" value="Genomic_DNA"/>
</dbReference>
<evidence type="ECO:0000313" key="5">
    <source>
        <dbReference type="Proteomes" id="UP000028725"/>
    </source>
</evidence>
<dbReference type="InterPro" id="IPR022998">
    <property type="entry name" value="ThiamineP_synth_TenI"/>
</dbReference>
<keyword evidence="2" id="KW-0784">Thiamine biosynthesis</keyword>
<proteinExistence type="predicted"/>
<comment type="caution">
    <text evidence="4">The sequence shown here is derived from an EMBL/GenBank/DDBJ whole genome shotgun (WGS) entry which is preliminary data.</text>
</comment>
<dbReference type="Proteomes" id="UP000028725">
    <property type="component" value="Unassembled WGS sequence"/>
</dbReference>
<reference evidence="4 5" key="1">
    <citation type="submission" date="2014-04" db="EMBL/GenBank/DDBJ databases">
        <title>Genome assembly of Hyalangium minutum DSM 14724.</title>
        <authorList>
            <person name="Sharma G."/>
            <person name="Subramanian S."/>
        </authorList>
    </citation>
    <scope>NUCLEOTIDE SEQUENCE [LARGE SCALE GENOMIC DNA]</scope>
    <source>
        <strain evidence="4 5">DSM 14724</strain>
    </source>
</reference>
<feature type="domain" description="Thiamine phosphate synthase/TenI" evidence="3">
    <location>
        <begin position="7"/>
        <end position="184"/>
    </location>
</feature>
<dbReference type="SUPFAM" id="SSF51391">
    <property type="entry name" value="Thiamin phosphate synthase"/>
    <property type="match status" value="1"/>
</dbReference>
<organism evidence="4 5">
    <name type="scientific">Hyalangium minutum</name>
    <dbReference type="NCBI Taxonomy" id="394096"/>
    <lineage>
        <taxon>Bacteria</taxon>
        <taxon>Pseudomonadati</taxon>
        <taxon>Myxococcota</taxon>
        <taxon>Myxococcia</taxon>
        <taxon>Myxococcales</taxon>
        <taxon>Cystobacterineae</taxon>
        <taxon>Archangiaceae</taxon>
        <taxon>Hyalangium</taxon>
    </lineage>
</organism>
<dbReference type="RefSeq" id="WP_044191652.1">
    <property type="nucleotide sequence ID" value="NZ_JMCB01000009.1"/>
</dbReference>
<comment type="pathway">
    <text evidence="1">Cofactor biosynthesis; thiamine diphosphate biosynthesis.</text>
</comment>
<dbReference type="OrthoDB" id="5508494at2"/>
<name>A0A085WG44_9BACT</name>
<protein>
    <submittedName>
        <fullName evidence="4">Thiamin-phosphate pyrophosphorylase</fullName>
    </submittedName>
</protein>
<dbReference type="CDD" id="cd00564">
    <property type="entry name" value="TMP_TenI"/>
    <property type="match status" value="1"/>
</dbReference>
<keyword evidence="5" id="KW-1185">Reference proteome</keyword>
<dbReference type="InterPro" id="IPR013785">
    <property type="entry name" value="Aldolase_TIM"/>
</dbReference>
<dbReference type="STRING" id="394096.DB31_8871"/>
<dbReference type="AlphaFoldDB" id="A0A085WG44"/>
<evidence type="ECO:0000259" key="3">
    <source>
        <dbReference type="Pfam" id="PF02581"/>
    </source>
</evidence>
<dbReference type="PANTHER" id="PTHR20857">
    <property type="entry name" value="THIAMINE-PHOSPHATE PYROPHOSPHORYLASE"/>
    <property type="match status" value="1"/>
</dbReference>
<dbReference type="PATRIC" id="fig|394096.3.peg.4902"/>
<dbReference type="GO" id="GO:0004789">
    <property type="term" value="F:thiamine-phosphate diphosphorylase activity"/>
    <property type="evidence" value="ECO:0007669"/>
    <property type="project" value="TreeGrafter"/>
</dbReference>
<dbReference type="PANTHER" id="PTHR20857:SF15">
    <property type="entry name" value="THIAMINE-PHOSPHATE SYNTHASE"/>
    <property type="match status" value="1"/>
</dbReference>